<protein>
    <submittedName>
        <fullName evidence="2">Uncharacterized protein</fullName>
    </submittedName>
</protein>
<dbReference type="EMBL" id="JACNYL010000006">
    <property type="protein sequence ID" value="MBD1423744.1"/>
    <property type="molecule type" value="Genomic_DNA"/>
</dbReference>
<feature type="region of interest" description="Disordered" evidence="1">
    <location>
        <begin position="1"/>
        <end position="20"/>
    </location>
</feature>
<reference evidence="2 3" key="1">
    <citation type="submission" date="2020-08" db="EMBL/GenBank/DDBJ databases">
        <title>Sphingobacterium sp. DN00404 isolated from aquaculture water.</title>
        <authorList>
            <person name="Zhang M."/>
        </authorList>
    </citation>
    <scope>NUCLEOTIDE SEQUENCE [LARGE SCALE GENOMIC DNA]</scope>
    <source>
        <strain evidence="2 3">KCTC 42746</strain>
    </source>
</reference>
<comment type="caution">
    <text evidence="2">The sequence shown here is derived from an EMBL/GenBank/DDBJ whole genome shotgun (WGS) entry which is preliminary data.</text>
</comment>
<dbReference type="RefSeq" id="WP_190315520.1">
    <property type="nucleotide sequence ID" value="NZ_JACNYL010000006.1"/>
</dbReference>
<accession>A0ABR7XXF0</accession>
<keyword evidence="3" id="KW-1185">Reference proteome</keyword>
<dbReference type="Proteomes" id="UP000651112">
    <property type="component" value="Unassembled WGS sequence"/>
</dbReference>
<sequence>MFGRPSGAVRTSFGAASGPPRTSFAFCSGVVRVIAEQHPNNTRSRLEEIPSMCRVDPEGDQSGFRTLLEQETPEIDAFAIPNYPVLSHIVPLIF</sequence>
<proteinExistence type="predicted"/>
<evidence type="ECO:0000313" key="2">
    <source>
        <dbReference type="EMBL" id="MBD1423744.1"/>
    </source>
</evidence>
<gene>
    <name evidence="2" type="ORF">H8B21_19455</name>
</gene>
<evidence type="ECO:0000313" key="3">
    <source>
        <dbReference type="Proteomes" id="UP000651112"/>
    </source>
</evidence>
<evidence type="ECO:0000256" key="1">
    <source>
        <dbReference type="SAM" id="MobiDB-lite"/>
    </source>
</evidence>
<name>A0ABR7XXF0_9SPHI</name>
<organism evidence="2 3">
    <name type="scientific">Sphingobacterium chuzhouense</name>
    <dbReference type="NCBI Taxonomy" id="1742264"/>
    <lineage>
        <taxon>Bacteria</taxon>
        <taxon>Pseudomonadati</taxon>
        <taxon>Bacteroidota</taxon>
        <taxon>Sphingobacteriia</taxon>
        <taxon>Sphingobacteriales</taxon>
        <taxon>Sphingobacteriaceae</taxon>
        <taxon>Sphingobacterium</taxon>
    </lineage>
</organism>